<accession>A0AAV8UWH2</accession>
<evidence type="ECO:0000256" key="1">
    <source>
        <dbReference type="SAM" id="Coils"/>
    </source>
</evidence>
<proteinExistence type="predicted"/>
<dbReference type="Proteomes" id="UP001157974">
    <property type="component" value="Unassembled WGS sequence"/>
</dbReference>
<comment type="caution">
    <text evidence="2">The sequence shown here is derived from an EMBL/GenBank/DDBJ whole genome shotgun (WGS) entry which is preliminary data.</text>
</comment>
<reference evidence="2 3" key="1">
    <citation type="journal article" date="2023" name="Nat. Commun.">
        <title>Origin of minicircular mitochondrial genomes in red algae.</title>
        <authorList>
            <person name="Lee Y."/>
            <person name="Cho C.H."/>
            <person name="Lee Y.M."/>
            <person name="Park S.I."/>
            <person name="Yang J.H."/>
            <person name="West J.A."/>
            <person name="Bhattacharya D."/>
            <person name="Yoon H.S."/>
        </authorList>
    </citation>
    <scope>NUCLEOTIDE SEQUENCE [LARGE SCALE GENOMIC DNA]</scope>
    <source>
        <strain evidence="2 3">CCMP1338</strain>
        <tissue evidence="2">Whole cell</tissue>
    </source>
</reference>
<keyword evidence="1" id="KW-0175">Coiled coil</keyword>
<organism evidence="2 3">
    <name type="scientific">Rhodosorus marinus</name>
    <dbReference type="NCBI Taxonomy" id="101924"/>
    <lineage>
        <taxon>Eukaryota</taxon>
        <taxon>Rhodophyta</taxon>
        <taxon>Stylonematophyceae</taxon>
        <taxon>Stylonematales</taxon>
        <taxon>Stylonemataceae</taxon>
        <taxon>Rhodosorus</taxon>
    </lineage>
</organism>
<name>A0AAV8UWH2_9RHOD</name>
<sequence length="225" mass="25228">MEAFVGGSGLVQSKNCVDRRGVSELRMSASRRDFLFSITGVALVNGLPKEASANVNLMAAKRSYFRYVPRIEEGINYYMLQLYPAVNDGDWDKVSQAFAKTSVARAGSEKALNDIDPKSTILEREFLVPMRTWSNSFAEKGTSPKSRAMLVKVDAFEKEMEKLKKATKSQNQADASASWELGRTVLNEYIDIANKGLSRELRKLENLPEDPRSFQALVKRPDTTF</sequence>
<keyword evidence="3" id="KW-1185">Reference proteome</keyword>
<evidence type="ECO:0000313" key="3">
    <source>
        <dbReference type="Proteomes" id="UP001157974"/>
    </source>
</evidence>
<gene>
    <name evidence="2" type="ORF">NDN08_001904</name>
</gene>
<evidence type="ECO:0000313" key="2">
    <source>
        <dbReference type="EMBL" id="KAJ8905397.1"/>
    </source>
</evidence>
<protein>
    <submittedName>
        <fullName evidence="2">Uncharacterized protein</fullName>
    </submittedName>
</protein>
<dbReference type="EMBL" id="JAMWBK010000005">
    <property type="protein sequence ID" value="KAJ8905397.1"/>
    <property type="molecule type" value="Genomic_DNA"/>
</dbReference>
<dbReference type="AlphaFoldDB" id="A0AAV8UWH2"/>
<feature type="coiled-coil region" evidence="1">
    <location>
        <begin position="146"/>
        <end position="173"/>
    </location>
</feature>